<gene>
    <name evidence="1" type="ORF">HELGO_WM26494</name>
</gene>
<reference evidence="1" key="1">
    <citation type="submission" date="2020-01" db="EMBL/GenBank/DDBJ databases">
        <authorList>
            <person name="Meier V. D."/>
            <person name="Meier V D."/>
        </authorList>
    </citation>
    <scope>NUCLEOTIDE SEQUENCE</scope>
    <source>
        <strain evidence="1">HLG_WM_MAG_10</strain>
    </source>
</reference>
<evidence type="ECO:0000313" key="1">
    <source>
        <dbReference type="EMBL" id="CAA6830080.1"/>
    </source>
</evidence>
<dbReference type="PANTHER" id="PTHR43068:SF1">
    <property type="entry name" value="SLR1854 PROTEIN"/>
    <property type="match status" value="1"/>
</dbReference>
<sequence>MKKRILFPMPSYGGDPSEIAIPWKLLKEEGHEVIFSTPTGEKARADEIMITGKGLGIFKGILQARKDARIAYAEMQEDQAFCSPTKYKDLKESDFDAIFLPGGHDKGVKEYLESKLLQDLIVQFFKSNKPVAGICHGILLIARSIDKETGRSVLANYKTTSLLKTQELAAFNLTRLWLGDYYLTYPEITTQDEVISYLETAANFLTGPRPISKDRRDNLNPGFVVRDRNYLSGRWPGDLYSLTTAFINMLELDA</sequence>
<dbReference type="SUPFAM" id="SSF52317">
    <property type="entry name" value="Class I glutamine amidotransferase-like"/>
    <property type="match status" value="1"/>
</dbReference>
<name>A0A6S6ULR5_9BACT</name>
<dbReference type="AlphaFoldDB" id="A0A6S6ULR5"/>
<protein>
    <recommendedName>
        <fullName evidence="2">ThiJ/PfpI family protein</fullName>
    </recommendedName>
</protein>
<dbReference type="InterPro" id="IPR032633">
    <property type="entry name" value="ThiJ-like"/>
</dbReference>
<organism evidence="1">
    <name type="scientific">uncultured Aureispira sp</name>
    <dbReference type="NCBI Taxonomy" id="1331704"/>
    <lineage>
        <taxon>Bacteria</taxon>
        <taxon>Pseudomonadati</taxon>
        <taxon>Bacteroidota</taxon>
        <taxon>Saprospiria</taxon>
        <taxon>Saprospirales</taxon>
        <taxon>Saprospiraceae</taxon>
        <taxon>Aureispira</taxon>
        <taxon>environmental samples</taxon>
    </lineage>
</organism>
<dbReference type="Pfam" id="PF17124">
    <property type="entry name" value="ThiJ_like"/>
    <property type="match status" value="1"/>
</dbReference>
<dbReference type="PANTHER" id="PTHR43068">
    <property type="entry name" value="SLR1854 PROTEIN"/>
    <property type="match status" value="1"/>
</dbReference>
<evidence type="ECO:0008006" key="2">
    <source>
        <dbReference type="Google" id="ProtNLM"/>
    </source>
</evidence>
<dbReference type="InterPro" id="IPR029062">
    <property type="entry name" value="Class_I_gatase-like"/>
</dbReference>
<accession>A0A6S6ULR5</accession>
<dbReference type="Gene3D" id="3.40.50.880">
    <property type="match status" value="1"/>
</dbReference>
<dbReference type="EMBL" id="CACVAQ010000533">
    <property type="protein sequence ID" value="CAA6830080.1"/>
    <property type="molecule type" value="Genomic_DNA"/>
</dbReference>
<proteinExistence type="predicted"/>